<accession>A0A167KI37</accession>
<sequence>MLITPIKRQLPLSKCTRDTLGMGYADIHSANPCSYLIGGGARINRGVVIKMGSGDNHHD</sequence>
<proteinExistence type="predicted"/>
<dbReference type="EMBL" id="AUYC01000030">
    <property type="protein sequence ID" value="KZN62830.1"/>
    <property type="molecule type" value="Genomic_DNA"/>
</dbReference>
<dbReference type="Proteomes" id="UP000076486">
    <property type="component" value="Unassembled WGS sequence"/>
</dbReference>
<dbReference type="PATRIC" id="fig|1365248.3.peg.2678"/>
<organism evidence="1 2">
    <name type="scientific">Pseudoalteromonas luteoviolacea CPMOR-1</name>
    <dbReference type="NCBI Taxonomy" id="1365248"/>
    <lineage>
        <taxon>Bacteria</taxon>
        <taxon>Pseudomonadati</taxon>
        <taxon>Pseudomonadota</taxon>
        <taxon>Gammaproteobacteria</taxon>
        <taxon>Alteromonadales</taxon>
        <taxon>Pseudoalteromonadaceae</taxon>
        <taxon>Pseudoalteromonas</taxon>
    </lineage>
</organism>
<reference evidence="1 2" key="1">
    <citation type="submission" date="2013-07" db="EMBL/GenBank/DDBJ databases">
        <title>Comparative Genomic and Metabolomic Analysis of Twelve Strains of Pseudoalteromonas luteoviolacea.</title>
        <authorList>
            <person name="Vynne N.G."/>
            <person name="Mansson M."/>
            <person name="Gram L."/>
        </authorList>
    </citation>
    <scope>NUCLEOTIDE SEQUENCE [LARGE SCALE GENOMIC DNA]</scope>
    <source>
        <strain evidence="1 2">CPMOR-1</strain>
    </source>
</reference>
<name>A0A167KI37_9GAMM</name>
<evidence type="ECO:0000313" key="2">
    <source>
        <dbReference type="Proteomes" id="UP000076486"/>
    </source>
</evidence>
<comment type="caution">
    <text evidence="1">The sequence shown here is derived from an EMBL/GenBank/DDBJ whole genome shotgun (WGS) entry which is preliminary data.</text>
</comment>
<protein>
    <submittedName>
        <fullName evidence="1">Uncharacterized protein</fullName>
    </submittedName>
</protein>
<dbReference type="AlphaFoldDB" id="A0A167KI37"/>
<dbReference type="RefSeq" id="WP_063368233.1">
    <property type="nucleotide sequence ID" value="NZ_AUYC01000030.1"/>
</dbReference>
<gene>
    <name evidence="1" type="ORF">N473_18115</name>
</gene>
<evidence type="ECO:0000313" key="1">
    <source>
        <dbReference type="EMBL" id="KZN62830.1"/>
    </source>
</evidence>